<dbReference type="RefSeq" id="WP_013156497.1">
    <property type="nucleotide sequence ID" value="NC_014211.1"/>
</dbReference>
<dbReference type="EMBL" id="CP002041">
    <property type="protein sequence ID" value="ADH70890.1"/>
    <property type="molecule type" value="Genomic_DNA"/>
</dbReference>
<protein>
    <submittedName>
        <fullName evidence="3">Uncharacterized protein</fullName>
    </submittedName>
</protein>
<dbReference type="STRING" id="446468.Ndas_5511"/>
<keyword evidence="1" id="KW-0175">Coiled coil</keyword>
<name>D7B9N2_NOCDD</name>
<sequence length="160" mass="18170">MDVDQFAFYVFFLVAATVFGNTVLRLRQRRLYDPGLRIRNARARRRQGVSSAALLAERELADRRQRVVGALARDASALSGPAEAAEEDRLRRELESLREAFEAQRESVAREHERIDREADEELARYRRRRRTALACEVALLALSLAALVALVAAAAPYFR</sequence>
<geneLocation type="plasmid" evidence="4">
    <name>pNDAS01</name>
</geneLocation>
<keyword evidence="4" id="KW-1185">Reference proteome</keyword>
<dbReference type="Proteomes" id="UP000002219">
    <property type="component" value="Chromosome 2"/>
</dbReference>
<gene>
    <name evidence="3" type="ordered locus">Ndas_5511</name>
</gene>
<keyword evidence="2" id="KW-0812">Transmembrane</keyword>
<evidence type="ECO:0000256" key="2">
    <source>
        <dbReference type="SAM" id="Phobius"/>
    </source>
</evidence>
<dbReference type="KEGG" id="nda:Ndas_5511"/>
<evidence type="ECO:0000256" key="1">
    <source>
        <dbReference type="SAM" id="Coils"/>
    </source>
</evidence>
<evidence type="ECO:0000313" key="3">
    <source>
        <dbReference type="EMBL" id="ADH70890.1"/>
    </source>
</evidence>
<accession>D7B9N2</accession>
<organism evidence="3 4">
    <name type="scientific">Nocardiopsis dassonvillei (strain ATCC 23218 / DSM 43111 / CIP 107115 / JCM 7437 / KCTC 9190 / NBRC 14626 / NCTC 10488 / NRRL B-5397 / IMRU 509)</name>
    <name type="common">Actinomadura dassonvillei</name>
    <dbReference type="NCBI Taxonomy" id="446468"/>
    <lineage>
        <taxon>Bacteria</taxon>
        <taxon>Bacillati</taxon>
        <taxon>Actinomycetota</taxon>
        <taxon>Actinomycetes</taxon>
        <taxon>Streptosporangiales</taxon>
        <taxon>Nocardiopsidaceae</taxon>
        <taxon>Nocardiopsis</taxon>
    </lineage>
</organism>
<evidence type="ECO:0000313" key="4">
    <source>
        <dbReference type="Proteomes" id="UP000002219"/>
    </source>
</evidence>
<feature type="transmembrane region" description="Helical" evidence="2">
    <location>
        <begin position="6"/>
        <end position="24"/>
    </location>
</feature>
<keyword evidence="2" id="KW-0472">Membrane</keyword>
<proteinExistence type="predicted"/>
<reference evidence="3 4" key="1">
    <citation type="journal article" date="2010" name="Stand. Genomic Sci.">
        <title>Complete genome sequence of Nocardiopsis dassonvillei type strain (IMRU 509).</title>
        <authorList>
            <person name="Sun H."/>
            <person name="Lapidus A."/>
            <person name="Nolan M."/>
            <person name="Lucas S."/>
            <person name="Del Rio T.G."/>
            <person name="Tice H."/>
            <person name="Cheng J.F."/>
            <person name="Tapia R."/>
            <person name="Han C."/>
            <person name="Goodwin L."/>
            <person name="Pitluck S."/>
            <person name="Pagani I."/>
            <person name="Ivanova N."/>
            <person name="Mavromatis K."/>
            <person name="Mikhailova N."/>
            <person name="Pati A."/>
            <person name="Chen A."/>
            <person name="Palaniappan K."/>
            <person name="Land M."/>
            <person name="Hauser L."/>
            <person name="Chang Y.J."/>
            <person name="Jeffries C.D."/>
            <person name="Djao O.D."/>
            <person name="Rohde M."/>
            <person name="Sikorski J."/>
            <person name="Goker M."/>
            <person name="Woyke T."/>
            <person name="Bristow J."/>
            <person name="Eisen J.A."/>
            <person name="Markowitz V."/>
            <person name="Hugenholtz P."/>
            <person name="Kyrpides N.C."/>
            <person name="Klenk H.P."/>
        </authorList>
    </citation>
    <scope>NUCLEOTIDE SEQUENCE [LARGE SCALE GENOMIC DNA]</scope>
    <source>
        <strain evidence="4">ATCC 23218 / DSM 43111 / CIP 107115 / JCM 7437 / KCTC 9190 / NBRC 14626 / NCTC 10488 / NRRL B-5397 / IMRU 509</strain>
        <plasmid evidence="4">Chromosome 2</plasmid>
    </source>
</reference>
<dbReference type="AlphaFoldDB" id="D7B9N2"/>
<dbReference type="GeneID" id="91487728"/>
<keyword evidence="2" id="KW-1133">Transmembrane helix</keyword>
<feature type="coiled-coil region" evidence="1">
    <location>
        <begin position="84"/>
        <end position="129"/>
    </location>
</feature>
<feature type="transmembrane region" description="Helical" evidence="2">
    <location>
        <begin position="134"/>
        <end position="159"/>
    </location>
</feature>
<dbReference type="HOGENOM" id="CLU_1650369_0_0_11"/>